<protein>
    <submittedName>
        <fullName evidence="2">Uncharacterized protein</fullName>
    </submittedName>
</protein>
<organism evidence="2 3">
    <name type="scientific">Cyclotella atomus</name>
    <dbReference type="NCBI Taxonomy" id="382360"/>
    <lineage>
        <taxon>Eukaryota</taxon>
        <taxon>Sar</taxon>
        <taxon>Stramenopiles</taxon>
        <taxon>Ochrophyta</taxon>
        <taxon>Bacillariophyta</taxon>
        <taxon>Coscinodiscophyceae</taxon>
        <taxon>Thalassiosirophycidae</taxon>
        <taxon>Stephanodiscales</taxon>
        <taxon>Stephanodiscaceae</taxon>
        <taxon>Cyclotella</taxon>
    </lineage>
</organism>
<reference evidence="2 3" key="1">
    <citation type="submission" date="2024-10" db="EMBL/GenBank/DDBJ databases">
        <title>Updated reference genomes for cyclostephanoid diatoms.</title>
        <authorList>
            <person name="Roberts W.R."/>
            <person name="Alverson A.J."/>
        </authorList>
    </citation>
    <scope>NUCLEOTIDE SEQUENCE [LARGE SCALE GENOMIC DNA]</scope>
    <source>
        <strain evidence="2 3">AJA010-31</strain>
    </source>
</reference>
<feature type="region of interest" description="Disordered" evidence="1">
    <location>
        <begin position="31"/>
        <end position="84"/>
    </location>
</feature>
<feature type="compositionally biased region" description="Pro residues" evidence="1">
    <location>
        <begin position="37"/>
        <end position="51"/>
    </location>
</feature>
<dbReference type="EMBL" id="JALLPJ020001183">
    <property type="protein sequence ID" value="KAL3774645.1"/>
    <property type="molecule type" value="Genomic_DNA"/>
</dbReference>
<evidence type="ECO:0000313" key="2">
    <source>
        <dbReference type="EMBL" id="KAL3774645.1"/>
    </source>
</evidence>
<evidence type="ECO:0000256" key="1">
    <source>
        <dbReference type="SAM" id="MobiDB-lite"/>
    </source>
</evidence>
<accession>A0ABD3NM27</accession>
<dbReference type="AlphaFoldDB" id="A0ABD3NM27"/>
<name>A0ABD3NM27_9STRA</name>
<dbReference type="Proteomes" id="UP001530400">
    <property type="component" value="Unassembled WGS sequence"/>
</dbReference>
<evidence type="ECO:0000313" key="3">
    <source>
        <dbReference type="Proteomes" id="UP001530400"/>
    </source>
</evidence>
<comment type="caution">
    <text evidence="2">The sequence shown here is derived from an EMBL/GenBank/DDBJ whole genome shotgun (WGS) entry which is preliminary data.</text>
</comment>
<gene>
    <name evidence="2" type="ORF">ACHAWO_008311</name>
</gene>
<keyword evidence="3" id="KW-1185">Reference proteome</keyword>
<sequence length="171" mass="18276">MLPAPPAIPHAPVPPVVPHVPVPPPIPLVPVGDASATPPPTHPALTPPTPGPEFDAETDDEEESRRYPSRSNVGNWKDGPRKDDVLKEHKGKWKTGLMCLLTLPAFALSAVRDWGQPPPGVTNIGAKEGLAFLVLKVSKQHLNNLAVLQDDWSNLAACTAMGTIVLTLRLI</sequence>
<proteinExistence type="predicted"/>